<protein>
    <submittedName>
        <fullName evidence="1">Uncharacterized protein</fullName>
    </submittedName>
</protein>
<dbReference type="InterPro" id="IPR014967">
    <property type="entry name" value="Uncharacterised_YugN-like"/>
</dbReference>
<dbReference type="KEGG" id="rst:ATY39_02065"/>
<name>A0A143H9A2_9BACL</name>
<dbReference type="OrthoDB" id="2679642at2"/>
<dbReference type="SUPFAM" id="SSF160755">
    <property type="entry name" value="YugN-like"/>
    <property type="match status" value="1"/>
</dbReference>
<dbReference type="Proteomes" id="UP000076021">
    <property type="component" value="Chromosome"/>
</dbReference>
<accession>A0A143H9A2</accession>
<organism evidence="1 2">
    <name type="scientific">Rummeliibacillus stabekisii</name>
    <dbReference type="NCBI Taxonomy" id="241244"/>
    <lineage>
        <taxon>Bacteria</taxon>
        <taxon>Bacillati</taxon>
        <taxon>Bacillota</taxon>
        <taxon>Bacilli</taxon>
        <taxon>Bacillales</taxon>
        <taxon>Caryophanaceae</taxon>
        <taxon>Rummeliibacillus</taxon>
    </lineage>
</organism>
<reference evidence="1 2" key="1">
    <citation type="journal article" date="2016" name="Genome Announc.">
        <title>Whole-Genome Sequence of Rummeliibacillus stabekisii Strain PP9 Isolated from Antarctic Soil.</title>
        <authorList>
            <person name="da Mota F.F."/>
            <person name="Vollu R.E."/>
            <person name="Jurelevicius D."/>
            <person name="Seldin L."/>
        </authorList>
    </citation>
    <scope>NUCLEOTIDE SEQUENCE [LARGE SCALE GENOMIC DNA]</scope>
    <source>
        <strain evidence="1 2">PP9</strain>
    </source>
</reference>
<sequence length="117" mass="13391">MYFENTGLENKSAHITLLDDLMEKHGLIRATGWDYERITWDRKFVVTEGTYYLRVFGISKEGDNGSNDSIITLSKPVLGKHYFPHGVEYGDNEIYPAQVVKTCQQELAALANELEQF</sequence>
<dbReference type="InterPro" id="IPR036491">
    <property type="entry name" value="YugN-like_sf"/>
</dbReference>
<dbReference type="EMBL" id="CP014806">
    <property type="protein sequence ID" value="AMW98314.1"/>
    <property type="molecule type" value="Genomic_DNA"/>
</dbReference>
<evidence type="ECO:0000313" key="1">
    <source>
        <dbReference type="EMBL" id="AMW98314.1"/>
    </source>
</evidence>
<dbReference type="RefSeq" id="WP_066785125.1">
    <property type="nucleotide sequence ID" value="NZ_BJVD01000001.1"/>
</dbReference>
<proteinExistence type="predicted"/>
<gene>
    <name evidence="1" type="ORF">ATY39_02065</name>
</gene>
<dbReference type="AlphaFoldDB" id="A0A143H9A2"/>
<dbReference type="STRING" id="241244.ATY39_02065"/>
<dbReference type="Pfam" id="PF08868">
    <property type="entry name" value="YugN"/>
    <property type="match status" value="1"/>
</dbReference>
<reference evidence="2" key="2">
    <citation type="submission" date="2016-03" db="EMBL/GenBank/DDBJ databases">
        <authorList>
            <person name="Ploux O."/>
        </authorList>
    </citation>
    <scope>NUCLEOTIDE SEQUENCE [LARGE SCALE GENOMIC DNA]</scope>
    <source>
        <strain evidence="2">PP9</strain>
    </source>
</reference>
<evidence type="ECO:0000313" key="2">
    <source>
        <dbReference type="Proteomes" id="UP000076021"/>
    </source>
</evidence>
<dbReference type="Gene3D" id="3.30.310.100">
    <property type="entry name" value="YugN-like"/>
    <property type="match status" value="1"/>
</dbReference>
<keyword evidence="2" id="KW-1185">Reference proteome</keyword>